<dbReference type="SUPFAM" id="SSF56300">
    <property type="entry name" value="Metallo-dependent phosphatases"/>
    <property type="match status" value="1"/>
</dbReference>
<protein>
    <recommendedName>
        <fullName evidence="1">Calcineurin-like phosphoesterase domain-containing protein</fullName>
    </recommendedName>
</protein>
<feature type="domain" description="Calcineurin-like phosphoesterase" evidence="1">
    <location>
        <begin position="235"/>
        <end position="395"/>
    </location>
</feature>
<proteinExistence type="predicted"/>
<dbReference type="Pfam" id="PF00149">
    <property type="entry name" value="Metallophos"/>
    <property type="match status" value="1"/>
</dbReference>
<accession>A0A7S2SLY5</accession>
<evidence type="ECO:0000313" key="2">
    <source>
        <dbReference type="EMBL" id="CAD9703948.1"/>
    </source>
</evidence>
<dbReference type="EMBL" id="HBHK01024572">
    <property type="protein sequence ID" value="CAD9703948.1"/>
    <property type="molecule type" value="Transcribed_RNA"/>
</dbReference>
<reference evidence="2" key="1">
    <citation type="submission" date="2021-01" db="EMBL/GenBank/DDBJ databases">
        <authorList>
            <person name="Corre E."/>
            <person name="Pelletier E."/>
            <person name="Niang G."/>
            <person name="Scheremetjew M."/>
            <person name="Finn R."/>
            <person name="Kale V."/>
            <person name="Holt S."/>
            <person name="Cochrane G."/>
            <person name="Meng A."/>
            <person name="Brown T."/>
            <person name="Cohen L."/>
        </authorList>
    </citation>
    <scope>NUCLEOTIDE SEQUENCE</scope>
    <source>
        <strain evidence="2">NY070348D</strain>
    </source>
</reference>
<dbReference type="Gene3D" id="3.60.21.10">
    <property type="match status" value="1"/>
</dbReference>
<name>A0A7S2SLY5_9STRA</name>
<dbReference type="InterPro" id="IPR029052">
    <property type="entry name" value="Metallo-depent_PP-like"/>
</dbReference>
<dbReference type="GO" id="GO:0016787">
    <property type="term" value="F:hydrolase activity"/>
    <property type="evidence" value="ECO:0007669"/>
    <property type="project" value="InterPro"/>
</dbReference>
<organism evidence="2">
    <name type="scientific">Mucochytrium quahogii</name>
    <dbReference type="NCBI Taxonomy" id="96639"/>
    <lineage>
        <taxon>Eukaryota</taxon>
        <taxon>Sar</taxon>
        <taxon>Stramenopiles</taxon>
        <taxon>Bigyra</taxon>
        <taxon>Labyrinthulomycetes</taxon>
        <taxon>Thraustochytrida</taxon>
        <taxon>Thraustochytriidae</taxon>
        <taxon>Mucochytrium</taxon>
    </lineage>
</organism>
<dbReference type="InterPro" id="IPR004843">
    <property type="entry name" value="Calcineurin-like_PHP"/>
</dbReference>
<gene>
    <name evidence="2" type="ORF">QSP1433_LOCUS15496</name>
</gene>
<sequence>MGLRIGVIAAIVGLVATGVYLFRVNPPQGLEGVQRDLIELLVVDDNLLEDKPRFDLRVSKGFGKRGYNKIRVSAITEGGRVLSDEIFRYKKPFQERWTHAFDMGQPGVGCEKKNALKVFELKDKGEPACRWECGQKPSCAKYSYFNNGTCVLADKHCKPSKMEGANITVSSHGLRTLHSSVIDVEPGVRKKITIDGVNLTLFIPKEDEGTAGIVWADPCVFASFVPCSDQFGFHEFKRSYEFMNALAKHDPTFDFFQILGDNFYDQDGRITRELFDKFSYELKSKLFYTVPGNHDFWVKGTPPGNQNQDQFGHGFMQFYAQDTLGAHGDELFNMTAVPDSSAKTYNTIRNTNDNFLFYNKLGNLGFIGYNGAGSQIETDKFLREACQFFAHGTPPAFIFTMNHWDSPALGCDANMTASKVRERVITFPGCDIGDKVKFMDGHKHCNKIETHGTSEPVGFMIGAHGQANEDPTCIQDGFLYIHSTKSRLVVYYFETSSYTPGKDGGEGKLIDQYPHLLDCIHSKGGLSNCTQYAKVWLNSTTANPRNGDKLSKT</sequence>
<evidence type="ECO:0000259" key="1">
    <source>
        <dbReference type="Pfam" id="PF00149"/>
    </source>
</evidence>
<dbReference type="AlphaFoldDB" id="A0A7S2SLY5"/>